<proteinExistence type="predicted"/>
<evidence type="ECO:0000256" key="1">
    <source>
        <dbReference type="SAM" id="MobiDB-lite"/>
    </source>
</evidence>
<feature type="compositionally biased region" description="Basic and acidic residues" evidence="1">
    <location>
        <begin position="275"/>
        <end position="287"/>
    </location>
</feature>
<feature type="compositionally biased region" description="Basic and acidic residues" evidence="1">
    <location>
        <begin position="314"/>
        <end position="331"/>
    </location>
</feature>
<feature type="compositionally biased region" description="Basic and acidic residues" evidence="1">
    <location>
        <begin position="253"/>
        <end position="263"/>
    </location>
</feature>
<dbReference type="EMBL" id="CADCTW010000089">
    <property type="protein sequence ID" value="CAA9318298.1"/>
    <property type="molecule type" value="Genomic_DNA"/>
</dbReference>
<feature type="compositionally biased region" description="Basic and acidic residues" evidence="1">
    <location>
        <begin position="70"/>
        <end position="80"/>
    </location>
</feature>
<dbReference type="AlphaFoldDB" id="A0A6J4KYY5"/>
<feature type="compositionally biased region" description="Low complexity" evidence="1">
    <location>
        <begin position="290"/>
        <end position="313"/>
    </location>
</feature>
<organism evidence="2">
    <name type="scientific">uncultured Gemmatimonadota bacterium</name>
    <dbReference type="NCBI Taxonomy" id="203437"/>
    <lineage>
        <taxon>Bacteria</taxon>
        <taxon>Pseudomonadati</taxon>
        <taxon>Gemmatimonadota</taxon>
        <taxon>environmental samples</taxon>
    </lineage>
</organism>
<feature type="compositionally biased region" description="Basic residues" evidence="1">
    <location>
        <begin position="94"/>
        <end position="106"/>
    </location>
</feature>
<reference evidence="2" key="1">
    <citation type="submission" date="2020-02" db="EMBL/GenBank/DDBJ databases">
        <authorList>
            <person name="Meier V. D."/>
        </authorList>
    </citation>
    <scope>NUCLEOTIDE SEQUENCE</scope>
    <source>
        <strain evidence="2">AVDCRST_MAG68</strain>
    </source>
</reference>
<keyword evidence="2" id="KW-0378">Hydrolase</keyword>
<feature type="compositionally biased region" description="Basic and acidic residues" evidence="1">
    <location>
        <begin position="354"/>
        <end position="365"/>
    </location>
</feature>
<feature type="region of interest" description="Disordered" evidence="1">
    <location>
        <begin position="1"/>
        <end position="127"/>
    </location>
</feature>
<feature type="compositionally biased region" description="Basic residues" evidence="1">
    <location>
        <begin position="48"/>
        <end position="69"/>
    </location>
</feature>
<gene>
    <name evidence="2" type="ORF">AVDCRST_MAG68-2789</name>
</gene>
<feature type="non-terminal residue" evidence="2">
    <location>
        <position position="493"/>
    </location>
</feature>
<accession>A0A6J4KYY5</accession>
<keyword evidence="2" id="KW-0121">Carboxypeptidase</keyword>
<feature type="region of interest" description="Disordered" evidence="1">
    <location>
        <begin position="238"/>
        <end position="493"/>
    </location>
</feature>
<name>A0A6J4KYY5_9BACT</name>
<dbReference type="GO" id="GO:0009002">
    <property type="term" value="F:serine-type D-Ala-D-Ala carboxypeptidase activity"/>
    <property type="evidence" value="ECO:0007669"/>
    <property type="project" value="UniProtKB-EC"/>
</dbReference>
<feature type="compositionally biased region" description="Basic residues" evidence="1">
    <location>
        <begin position="188"/>
        <end position="204"/>
    </location>
</feature>
<feature type="compositionally biased region" description="Basic residues" evidence="1">
    <location>
        <begin position="447"/>
        <end position="460"/>
    </location>
</feature>
<evidence type="ECO:0000313" key="2">
    <source>
        <dbReference type="EMBL" id="CAA9318298.1"/>
    </source>
</evidence>
<feature type="compositionally biased region" description="Gly residues" evidence="1">
    <location>
        <begin position="333"/>
        <end position="346"/>
    </location>
</feature>
<feature type="region of interest" description="Disordered" evidence="1">
    <location>
        <begin position="188"/>
        <end position="207"/>
    </location>
</feature>
<dbReference type="EC" id="3.4.16.4" evidence="2"/>
<protein>
    <submittedName>
        <fullName evidence="2">D-alanyl-D-alanine carboxypeptidase</fullName>
        <ecNumber evidence="2">3.4.16.4</ecNumber>
    </submittedName>
</protein>
<feature type="non-terminal residue" evidence="2">
    <location>
        <position position="1"/>
    </location>
</feature>
<keyword evidence="2" id="KW-0645">Protease</keyword>
<sequence>GGAARHARRCGESSTPAPRRHLPVHAGGADRLHPRPPRAAPGPLGRAGARRRHRPRALRAQRRAALHPRVRPEAGGERHRGAPPPRRLPLPHHGAWHGRRARRRAGGRPGALRPRRPHDLRPLLPLARGGVGGAGGLVEGARHPARGGRGGGGRELLRRRLPARRLGSVRHALVVRGARFRPGLQRQFHRLPHPPRRHTGRAPAHHLGAPVVVRDAGEHGGHRRGGDRQHAGLRALARRRRAGLRRVPGGGSGEDRALRGGERRRVRGHRVPRGAGEEGDRGGERRGARGVRPGALPGPRRGRAGRAPVAPAGKGDRAHPDEQPELVRRAAPEGGGAAGGGGGELGRGAARGARVPDGRGGDRLGGRGAARRLGTLRRQSGDAAGAGAAPGLRAPHAAAGGGARRAPRLGRQGFAAGALHRPAGAGAGEDGVHRQRGLARRVPDARGRRRSDLRHHRQRLRPALVADEGGDRRRGARSGRGWRVAKHPPTPAV</sequence>
<feature type="compositionally biased region" description="Low complexity" evidence="1">
    <location>
        <begin position="371"/>
        <end position="398"/>
    </location>
</feature>